<dbReference type="PROSITE" id="PS00452">
    <property type="entry name" value="GUANYLATE_CYCLASE_1"/>
    <property type="match status" value="1"/>
</dbReference>
<evidence type="ECO:0000256" key="13">
    <source>
        <dbReference type="SAM" id="Phobius"/>
    </source>
</evidence>
<keyword evidence="4" id="KW-0732">Signal</keyword>
<evidence type="ECO:0000256" key="10">
    <source>
        <dbReference type="RuleBase" id="RU000405"/>
    </source>
</evidence>
<keyword evidence="5" id="KW-0547">Nucleotide-binding</keyword>
<evidence type="ECO:0000256" key="1">
    <source>
        <dbReference type="ARBA" id="ARBA00004479"/>
    </source>
</evidence>
<dbReference type="GO" id="GO:0005886">
    <property type="term" value="C:plasma membrane"/>
    <property type="evidence" value="ECO:0007669"/>
    <property type="project" value="TreeGrafter"/>
</dbReference>
<name>A0A9W2YQF2_BIOGL</name>
<evidence type="ECO:0000256" key="3">
    <source>
        <dbReference type="ARBA" id="ARBA00022692"/>
    </source>
</evidence>
<evidence type="ECO:0000256" key="8">
    <source>
        <dbReference type="ARBA" id="ARBA00023239"/>
    </source>
</evidence>
<evidence type="ECO:0000256" key="7">
    <source>
        <dbReference type="ARBA" id="ARBA00023136"/>
    </source>
</evidence>
<dbReference type="RefSeq" id="XP_055864901.1">
    <property type="nucleotide sequence ID" value="XM_056008926.1"/>
</dbReference>
<dbReference type="InterPro" id="IPR050401">
    <property type="entry name" value="Cyclic_nucleotide_synthase"/>
</dbReference>
<comment type="subcellular location">
    <subcellularLocation>
        <location evidence="1">Membrane</location>
        <topology evidence="1">Single-pass type I membrane protein</topology>
    </subcellularLocation>
</comment>
<dbReference type="GO" id="GO:0004016">
    <property type="term" value="F:adenylate cyclase activity"/>
    <property type="evidence" value="ECO:0007669"/>
    <property type="project" value="TreeGrafter"/>
</dbReference>
<dbReference type="GO" id="GO:0000166">
    <property type="term" value="F:nucleotide binding"/>
    <property type="evidence" value="ECO:0007669"/>
    <property type="project" value="UniProtKB-KW"/>
</dbReference>
<dbReference type="Gene3D" id="6.10.250.780">
    <property type="match status" value="1"/>
</dbReference>
<dbReference type="Pfam" id="PF07701">
    <property type="entry name" value="HNOBA"/>
    <property type="match status" value="1"/>
</dbReference>
<feature type="transmembrane region" description="Helical" evidence="13">
    <location>
        <begin position="82"/>
        <end position="99"/>
    </location>
</feature>
<dbReference type="AlphaFoldDB" id="A0A9W2YQF2"/>
<dbReference type="Pfam" id="PF08376">
    <property type="entry name" value="NIT"/>
    <property type="match status" value="1"/>
</dbReference>
<keyword evidence="6 13" id="KW-1133">Transmembrane helix</keyword>
<dbReference type="InterPro" id="IPR029787">
    <property type="entry name" value="Nucleotide_cyclase"/>
</dbReference>
<feature type="coiled-coil region" evidence="11">
    <location>
        <begin position="421"/>
        <end position="448"/>
    </location>
</feature>
<dbReference type="Gene3D" id="3.30.70.1230">
    <property type="entry name" value="Nucleotide cyclase"/>
    <property type="match status" value="1"/>
</dbReference>
<feature type="region of interest" description="Disordered" evidence="12">
    <location>
        <begin position="786"/>
        <end position="807"/>
    </location>
</feature>
<evidence type="ECO:0000256" key="9">
    <source>
        <dbReference type="ARBA" id="ARBA00023293"/>
    </source>
</evidence>
<dbReference type="PANTHER" id="PTHR11920:SF497">
    <property type="entry name" value="GUANYLATE CYCLASE"/>
    <property type="match status" value="1"/>
</dbReference>
<accession>A0A9W2YQF2</accession>
<dbReference type="InterPro" id="IPR018297">
    <property type="entry name" value="A/G_cyclase_CS"/>
</dbReference>
<evidence type="ECO:0000313" key="16">
    <source>
        <dbReference type="RefSeq" id="XP_055864901.1"/>
    </source>
</evidence>
<organism evidence="15 16">
    <name type="scientific">Biomphalaria glabrata</name>
    <name type="common">Bloodfluke planorb</name>
    <name type="synonym">Freshwater snail</name>
    <dbReference type="NCBI Taxonomy" id="6526"/>
    <lineage>
        <taxon>Eukaryota</taxon>
        <taxon>Metazoa</taxon>
        <taxon>Spiralia</taxon>
        <taxon>Lophotrochozoa</taxon>
        <taxon>Mollusca</taxon>
        <taxon>Gastropoda</taxon>
        <taxon>Heterobranchia</taxon>
        <taxon>Euthyneura</taxon>
        <taxon>Panpulmonata</taxon>
        <taxon>Hygrophila</taxon>
        <taxon>Lymnaeoidea</taxon>
        <taxon>Planorbidae</taxon>
        <taxon>Biomphalaria</taxon>
    </lineage>
</organism>
<dbReference type="PANTHER" id="PTHR11920">
    <property type="entry name" value="GUANYLYL CYCLASE"/>
    <property type="match status" value="1"/>
</dbReference>
<evidence type="ECO:0000256" key="11">
    <source>
        <dbReference type="SAM" id="Coils"/>
    </source>
</evidence>
<evidence type="ECO:0000256" key="4">
    <source>
        <dbReference type="ARBA" id="ARBA00022729"/>
    </source>
</evidence>
<reference evidence="16" key="1">
    <citation type="submission" date="2025-08" db="UniProtKB">
        <authorList>
            <consortium name="RefSeq"/>
        </authorList>
    </citation>
    <scope>IDENTIFICATION</scope>
</reference>
<dbReference type="Proteomes" id="UP001165740">
    <property type="component" value="Chromosome 13"/>
</dbReference>
<dbReference type="GO" id="GO:0001653">
    <property type="term" value="F:peptide receptor activity"/>
    <property type="evidence" value="ECO:0007669"/>
    <property type="project" value="TreeGrafter"/>
</dbReference>
<dbReference type="CDD" id="cd07302">
    <property type="entry name" value="CHD"/>
    <property type="match status" value="1"/>
</dbReference>
<dbReference type="FunFam" id="3.30.70.1230:FF:000030">
    <property type="entry name" value="Si:ch211-215j19.12"/>
    <property type="match status" value="1"/>
</dbReference>
<dbReference type="InterPro" id="IPR011645">
    <property type="entry name" value="HNOB_dom_associated"/>
</dbReference>
<comment type="similarity">
    <text evidence="10">Belongs to the adenylyl cyclase class-4/guanylyl cyclase family.</text>
</comment>
<keyword evidence="3 13" id="KW-0812">Transmembrane</keyword>
<feature type="domain" description="Guanylate cyclase" evidence="14">
    <location>
        <begin position="473"/>
        <end position="603"/>
    </location>
</feature>
<dbReference type="GO" id="GO:0004383">
    <property type="term" value="F:guanylate cyclase activity"/>
    <property type="evidence" value="ECO:0007669"/>
    <property type="project" value="UniProtKB-EC"/>
</dbReference>
<evidence type="ECO:0000259" key="14">
    <source>
        <dbReference type="PROSITE" id="PS50125"/>
    </source>
</evidence>
<feature type="transmembrane region" description="Helical" evidence="13">
    <location>
        <begin position="395"/>
        <end position="418"/>
    </location>
</feature>
<evidence type="ECO:0000256" key="5">
    <source>
        <dbReference type="ARBA" id="ARBA00022741"/>
    </source>
</evidence>
<sequence>MSPQVSIEPGQEVAVVCKTVTCMKIQSQSVVVKTMSQVTVGDMPDSRAALLAAEFERGNALVRLCRGNPLTKAGKRIQMARMLVLTILPTIALVIMSSIDLKNKANKTLAAQQVSDIIRLSMQVGELIHYMQVERGYTALHFISVTDSKNSHLGVETKALVRESMDNTDKKIGNLRLWPLDNATRYGMFADFAQFKVMLQNYRDNLLNSPDTNRTIRQEMSFYVSVIEYLIQWLYGAIQYTQEGNEWRQLVAYQLLISCKNDIGIERTLGGVFYMVGQFRQDEFMWFLSSQSRGIGNFLACQLFSPLLQELYDKKMEKHRQDNLINNIDRMRNEIIVVSENTSRVIEKSFDASTWWFDNMTLFLNVLFDIQNALAIDIAESLDELSRQSTEDISISITLVCVFVFLAPVIVLSVRMLLLDIQKYANSLSEQTKELNKERKRAESLLYQMLPEQVAKQLKENKTVPAESYEDVTIFFSDIVGFTTIAASCTPMEVVALLNSLYTCFDRRLELYDVYKVETIGDAYMVSSGVPKRNGRKHVSQIATMALDLAHHAGHINIPHLPGKYLSLRAGIHTGAVVAGVVGSRMPRYCLFGDTVNTASRMESTGKADRIQVSSATCAALDTQGSFSLECRGHVEVKGDVAKYLPSPTKLVSSSGPLVPYKRNSPLPMPGYIPPTSPDLDNAHSELQAGSNGHVISNGTSEVTKGKDGTTVVIYAPVSKTLDHAGPPFTLMEFTLQNTYRLVLQGKGLMQTYWLLDKTGFEVGFPCIPGCQKFNDTQSARIHQNKEPANTVPSINFNKESQRPAHS</sequence>
<keyword evidence="11" id="KW-0175">Coiled coil</keyword>
<feature type="compositionally biased region" description="Polar residues" evidence="12">
    <location>
        <begin position="786"/>
        <end position="799"/>
    </location>
</feature>
<proteinExistence type="inferred from homology"/>
<dbReference type="OrthoDB" id="6145788at2759"/>
<keyword evidence="7 13" id="KW-0472">Membrane</keyword>
<protein>
    <recommendedName>
        <fullName evidence="2">guanylate cyclase</fullName>
        <ecNumber evidence="2">4.6.1.2</ecNumber>
    </recommendedName>
</protein>
<evidence type="ECO:0000313" key="15">
    <source>
        <dbReference type="Proteomes" id="UP001165740"/>
    </source>
</evidence>
<dbReference type="GO" id="GO:0007168">
    <property type="term" value="P:receptor guanylyl cyclase signaling pathway"/>
    <property type="evidence" value="ECO:0007669"/>
    <property type="project" value="TreeGrafter"/>
</dbReference>
<keyword evidence="15" id="KW-1185">Reference proteome</keyword>
<dbReference type="InterPro" id="IPR001054">
    <property type="entry name" value="A/G_cyclase"/>
</dbReference>
<keyword evidence="9" id="KW-0141">cGMP biosynthesis</keyword>
<dbReference type="EC" id="4.6.1.2" evidence="2"/>
<evidence type="ECO:0000256" key="2">
    <source>
        <dbReference type="ARBA" id="ARBA00012202"/>
    </source>
</evidence>
<dbReference type="InterPro" id="IPR013587">
    <property type="entry name" value="Nitrate/nitrite_sensing"/>
</dbReference>
<gene>
    <name evidence="16" type="primary">LOC106076440</name>
</gene>
<dbReference type="GO" id="GO:0035556">
    <property type="term" value="P:intracellular signal transduction"/>
    <property type="evidence" value="ECO:0007669"/>
    <property type="project" value="InterPro"/>
</dbReference>
<keyword evidence="8 10" id="KW-0456">Lyase</keyword>
<dbReference type="OMA" id="WYENITE"/>
<dbReference type="GeneID" id="106076440"/>
<dbReference type="SUPFAM" id="SSF55073">
    <property type="entry name" value="Nucleotide cyclase"/>
    <property type="match status" value="1"/>
</dbReference>
<evidence type="ECO:0000256" key="6">
    <source>
        <dbReference type="ARBA" id="ARBA00022989"/>
    </source>
</evidence>
<dbReference type="PROSITE" id="PS50125">
    <property type="entry name" value="GUANYLATE_CYCLASE_2"/>
    <property type="match status" value="1"/>
</dbReference>
<dbReference type="SMART" id="SM00044">
    <property type="entry name" value="CYCc"/>
    <property type="match status" value="1"/>
</dbReference>
<evidence type="ECO:0000256" key="12">
    <source>
        <dbReference type="SAM" id="MobiDB-lite"/>
    </source>
</evidence>
<dbReference type="Pfam" id="PF00211">
    <property type="entry name" value="Guanylate_cyc"/>
    <property type="match status" value="1"/>
</dbReference>